<dbReference type="Gene3D" id="3.30.420.40">
    <property type="match status" value="1"/>
</dbReference>
<dbReference type="Pfam" id="PF00349">
    <property type="entry name" value="Hexokinase_1"/>
    <property type="match status" value="1"/>
</dbReference>
<dbReference type="PANTHER" id="PTHR19443">
    <property type="entry name" value="HEXOKINASE"/>
    <property type="match status" value="1"/>
</dbReference>
<dbReference type="GO" id="GO:0001678">
    <property type="term" value="P:intracellular glucose homeostasis"/>
    <property type="evidence" value="ECO:0007669"/>
    <property type="project" value="InterPro"/>
</dbReference>
<protein>
    <recommendedName>
        <fullName evidence="10">ROK family protein</fullName>
    </recommendedName>
</protein>
<dbReference type="PANTHER" id="PTHR19443:SF24">
    <property type="entry name" value="PHOSPHOTRANSFERASE"/>
    <property type="match status" value="1"/>
</dbReference>
<dbReference type="EMBL" id="PCVL01000047">
    <property type="protein sequence ID" value="PIQ72374.1"/>
    <property type="molecule type" value="Genomic_DNA"/>
</dbReference>
<dbReference type="GO" id="GO:0005536">
    <property type="term" value="F:D-glucose binding"/>
    <property type="evidence" value="ECO:0007669"/>
    <property type="project" value="InterPro"/>
</dbReference>
<reference evidence="8 9" key="1">
    <citation type="submission" date="2017-09" db="EMBL/GenBank/DDBJ databases">
        <title>Depth-based differentiation of microbial function through sediment-hosted aquifers and enrichment of novel symbionts in the deep terrestrial subsurface.</title>
        <authorList>
            <person name="Probst A.J."/>
            <person name="Ladd B."/>
            <person name="Jarett J.K."/>
            <person name="Geller-Mcgrath D.E."/>
            <person name="Sieber C.M."/>
            <person name="Emerson J.B."/>
            <person name="Anantharaman K."/>
            <person name="Thomas B.C."/>
            <person name="Malmstrom R."/>
            <person name="Stieglmeier M."/>
            <person name="Klingl A."/>
            <person name="Woyke T."/>
            <person name="Ryan C.M."/>
            <person name="Banfield J.F."/>
        </authorList>
    </citation>
    <scope>NUCLEOTIDE SEQUENCE [LARGE SCALE GENOMIC DNA]</scope>
    <source>
        <strain evidence="8">CG11_big_fil_rev_8_21_14_0_20_35_14</strain>
    </source>
</reference>
<dbReference type="GO" id="GO:0008865">
    <property type="term" value="F:fructokinase activity"/>
    <property type="evidence" value="ECO:0007669"/>
    <property type="project" value="TreeGrafter"/>
</dbReference>
<dbReference type="InterPro" id="IPR022673">
    <property type="entry name" value="Hexokinase_C"/>
</dbReference>
<evidence type="ECO:0008006" key="10">
    <source>
        <dbReference type="Google" id="ProtNLM"/>
    </source>
</evidence>
<evidence type="ECO:0000256" key="4">
    <source>
        <dbReference type="ARBA" id="ARBA00022777"/>
    </source>
</evidence>
<keyword evidence="3" id="KW-0547">Nucleotide-binding</keyword>
<keyword evidence="4" id="KW-0418">Kinase</keyword>
<dbReference type="SUPFAM" id="SSF53067">
    <property type="entry name" value="Actin-like ATPase domain"/>
    <property type="match status" value="2"/>
</dbReference>
<dbReference type="InterPro" id="IPR022672">
    <property type="entry name" value="Hexokinase_N"/>
</dbReference>
<evidence type="ECO:0000259" key="7">
    <source>
        <dbReference type="Pfam" id="PF03727"/>
    </source>
</evidence>
<evidence type="ECO:0000256" key="5">
    <source>
        <dbReference type="ARBA" id="ARBA00022840"/>
    </source>
</evidence>
<dbReference type="GO" id="GO:0004340">
    <property type="term" value="F:glucokinase activity"/>
    <property type="evidence" value="ECO:0007669"/>
    <property type="project" value="TreeGrafter"/>
</dbReference>
<dbReference type="GO" id="GO:0019158">
    <property type="term" value="F:mannokinase activity"/>
    <property type="evidence" value="ECO:0007669"/>
    <property type="project" value="TreeGrafter"/>
</dbReference>
<dbReference type="AlphaFoldDB" id="A0A2H0KPS7"/>
<dbReference type="GO" id="GO:0005829">
    <property type="term" value="C:cytosol"/>
    <property type="evidence" value="ECO:0007669"/>
    <property type="project" value="TreeGrafter"/>
</dbReference>
<evidence type="ECO:0000256" key="3">
    <source>
        <dbReference type="ARBA" id="ARBA00022741"/>
    </source>
</evidence>
<proteinExistence type="inferred from homology"/>
<comment type="caution">
    <text evidence="8">The sequence shown here is derived from an EMBL/GenBank/DDBJ whole genome shotgun (WGS) entry which is preliminary data.</text>
</comment>
<sequence length="449" mass="50490">MTNYSPEFYISNILQLRPLIITERNQMIDNFSTIAKRGLQSPITEGPGPLLLRSYISPPETPFTELVGKKAIGIDIGGTNLRMGVGKIDKNGLIKPVGKIKSKEIPIEYNSLDDFFEMLLKNGLEKLIKENPNFPLACIFSFPGIGQSTPDGIDITIVNDDMPKGWHIGGSKGKNLGEELNKFLKRERKYFIANDTVALIQNQNDDFGVVCASGYNWSMVIEKSKLGESQQEPGITIINTEAGQAAVAPTIPIITDKLLEIIAKEEEKPVDQVTLRDEYQVSGKYLGRTLGLVVDELRDKYNLFTSVKNTVFPKSFVASNILSAEETGDWRKVKKNFQTHPDFSDQEKSLLIQIASALRNRSAQIVADHLIALWQTGCPEKNHLQISSDGPIIQNMPGWKEKFMQEINFATNNQLKIEIRETSYQGKMRNFRGIFDVMSQAIEYFNRNH</sequence>
<evidence type="ECO:0000256" key="2">
    <source>
        <dbReference type="ARBA" id="ARBA00022679"/>
    </source>
</evidence>
<name>A0A2H0KPS7_9BACT</name>
<dbReference type="PRINTS" id="PR00475">
    <property type="entry name" value="HEXOKINASE"/>
</dbReference>
<evidence type="ECO:0000313" key="8">
    <source>
        <dbReference type="EMBL" id="PIQ72374.1"/>
    </source>
</evidence>
<dbReference type="GO" id="GO:0005524">
    <property type="term" value="F:ATP binding"/>
    <property type="evidence" value="ECO:0007669"/>
    <property type="project" value="UniProtKB-KW"/>
</dbReference>
<evidence type="ECO:0000313" key="9">
    <source>
        <dbReference type="Proteomes" id="UP000229570"/>
    </source>
</evidence>
<evidence type="ECO:0000259" key="6">
    <source>
        <dbReference type="Pfam" id="PF00349"/>
    </source>
</evidence>
<comment type="similarity">
    <text evidence="1">Belongs to the hexokinase family.</text>
</comment>
<dbReference type="UniPathway" id="UPA00109">
    <property type="reaction ID" value="UER00180"/>
</dbReference>
<keyword evidence="5" id="KW-0067">ATP-binding</keyword>
<dbReference type="GO" id="GO:0006096">
    <property type="term" value="P:glycolytic process"/>
    <property type="evidence" value="ECO:0007669"/>
    <property type="project" value="UniProtKB-UniPathway"/>
</dbReference>
<dbReference type="PROSITE" id="PS51748">
    <property type="entry name" value="HEXOKINASE_2"/>
    <property type="match status" value="1"/>
</dbReference>
<accession>A0A2H0KPS7</accession>
<gene>
    <name evidence="8" type="ORF">COV86_03405</name>
</gene>
<organism evidence="8 9">
    <name type="scientific">Candidatus Roizmanbacteria bacterium CG11_big_fil_rev_8_21_14_0_20_35_14</name>
    <dbReference type="NCBI Taxonomy" id="1974855"/>
    <lineage>
        <taxon>Bacteria</taxon>
        <taxon>Candidatus Roizmaniibacteriota</taxon>
    </lineage>
</organism>
<feature type="domain" description="Hexokinase N-terminal" evidence="6">
    <location>
        <begin position="61"/>
        <end position="199"/>
    </location>
</feature>
<evidence type="ECO:0000256" key="1">
    <source>
        <dbReference type="ARBA" id="ARBA00009225"/>
    </source>
</evidence>
<dbReference type="Gene3D" id="3.40.367.20">
    <property type="match status" value="1"/>
</dbReference>
<dbReference type="Pfam" id="PF03727">
    <property type="entry name" value="Hexokinase_2"/>
    <property type="match status" value="1"/>
</dbReference>
<feature type="domain" description="Hexokinase C-terminal" evidence="7">
    <location>
        <begin position="207"/>
        <end position="419"/>
    </location>
</feature>
<dbReference type="Proteomes" id="UP000229570">
    <property type="component" value="Unassembled WGS sequence"/>
</dbReference>
<dbReference type="InterPro" id="IPR001312">
    <property type="entry name" value="Hexokinase"/>
</dbReference>
<dbReference type="GO" id="GO:0006013">
    <property type="term" value="P:mannose metabolic process"/>
    <property type="evidence" value="ECO:0007669"/>
    <property type="project" value="TreeGrafter"/>
</dbReference>
<keyword evidence="2" id="KW-0808">Transferase</keyword>
<dbReference type="InterPro" id="IPR043129">
    <property type="entry name" value="ATPase_NBD"/>
</dbReference>
<dbReference type="GO" id="GO:0006006">
    <property type="term" value="P:glucose metabolic process"/>
    <property type="evidence" value="ECO:0007669"/>
    <property type="project" value="TreeGrafter"/>
</dbReference>